<keyword evidence="4" id="KW-0378">Hydrolase</keyword>
<keyword evidence="6" id="KW-0326">Glycosidase</keyword>
<dbReference type="GO" id="GO:0009044">
    <property type="term" value="F:xylan 1,4-beta-xylosidase activity"/>
    <property type="evidence" value="ECO:0007669"/>
    <property type="project" value="InterPro"/>
</dbReference>
<evidence type="ECO:0000256" key="8">
    <source>
        <dbReference type="SAM" id="SignalP"/>
    </source>
</evidence>
<evidence type="ECO:0000256" key="3">
    <source>
        <dbReference type="ARBA" id="ARBA00022729"/>
    </source>
</evidence>
<dbReference type="PRINTS" id="PR00133">
    <property type="entry name" value="GLHYDRLASE3"/>
</dbReference>
<keyword evidence="2" id="KW-0964">Secreted</keyword>
<comment type="subcellular location">
    <subcellularLocation>
        <location evidence="1">Secreted</location>
    </subcellularLocation>
</comment>
<feature type="domain" description="Glycoside hydrolase family 3 N-terminal" evidence="9">
    <location>
        <begin position="123"/>
        <end position="383"/>
    </location>
</feature>
<comment type="caution">
    <text evidence="11">The sequence shown here is derived from an EMBL/GenBank/DDBJ whole genome shotgun (WGS) entry which is preliminary data.</text>
</comment>
<accession>A0A5N5MPL1</accession>
<evidence type="ECO:0000259" key="10">
    <source>
        <dbReference type="Pfam" id="PF01915"/>
    </source>
</evidence>
<dbReference type="PANTHER" id="PTHR42721">
    <property type="entry name" value="SUGAR HYDROLASE-RELATED"/>
    <property type="match status" value="1"/>
</dbReference>
<organism evidence="11 12">
    <name type="scientific">Salix brachista</name>
    <dbReference type="NCBI Taxonomy" id="2182728"/>
    <lineage>
        <taxon>Eukaryota</taxon>
        <taxon>Viridiplantae</taxon>
        <taxon>Streptophyta</taxon>
        <taxon>Embryophyta</taxon>
        <taxon>Tracheophyta</taxon>
        <taxon>Spermatophyta</taxon>
        <taxon>Magnoliopsida</taxon>
        <taxon>eudicotyledons</taxon>
        <taxon>Gunneridae</taxon>
        <taxon>Pentapetalae</taxon>
        <taxon>rosids</taxon>
        <taxon>fabids</taxon>
        <taxon>Malpighiales</taxon>
        <taxon>Salicaceae</taxon>
        <taxon>Saliceae</taxon>
        <taxon>Salix</taxon>
    </lineage>
</organism>
<evidence type="ECO:0000256" key="2">
    <source>
        <dbReference type="ARBA" id="ARBA00022525"/>
    </source>
</evidence>
<dbReference type="GO" id="GO:0045493">
    <property type="term" value="P:xylan catabolic process"/>
    <property type="evidence" value="ECO:0007669"/>
    <property type="project" value="InterPro"/>
</dbReference>
<dbReference type="SUPFAM" id="SSF51445">
    <property type="entry name" value="(Trans)glycosidases"/>
    <property type="match status" value="1"/>
</dbReference>
<protein>
    <recommendedName>
        <fullName evidence="13">Fibronectin type III-like domain-containing protein</fullName>
    </recommendedName>
</protein>
<feature type="domain" description="Glycoside hydrolase family 3 C-terminal" evidence="10">
    <location>
        <begin position="428"/>
        <end position="661"/>
    </location>
</feature>
<proteinExistence type="predicted"/>
<reference evidence="12" key="1">
    <citation type="journal article" date="2019" name="Gigascience">
        <title>De novo genome assembly of the endangered Acer yangbiense, a plant species with extremely small populations endemic to Yunnan Province, China.</title>
        <authorList>
            <person name="Yang J."/>
            <person name="Wariss H.M."/>
            <person name="Tao L."/>
            <person name="Zhang R."/>
            <person name="Yun Q."/>
            <person name="Hollingsworth P."/>
            <person name="Dao Z."/>
            <person name="Luo G."/>
            <person name="Guo H."/>
            <person name="Ma Y."/>
            <person name="Sun W."/>
        </authorList>
    </citation>
    <scope>NUCLEOTIDE SEQUENCE [LARGE SCALE GENOMIC DNA]</scope>
    <source>
        <strain evidence="12">cv. br00</strain>
    </source>
</reference>
<dbReference type="Gene3D" id="3.40.50.1700">
    <property type="entry name" value="Glycoside hydrolase family 3 C-terminal domain"/>
    <property type="match status" value="1"/>
</dbReference>
<dbReference type="Proteomes" id="UP000326939">
    <property type="component" value="Chromosome 5"/>
</dbReference>
<evidence type="ECO:0000256" key="5">
    <source>
        <dbReference type="ARBA" id="ARBA00023180"/>
    </source>
</evidence>
<feature type="region of interest" description="Disordered" evidence="7">
    <location>
        <begin position="27"/>
        <end position="47"/>
    </location>
</feature>
<dbReference type="GO" id="GO:0031222">
    <property type="term" value="P:arabinan catabolic process"/>
    <property type="evidence" value="ECO:0007669"/>
    <property type="project" value="TreeGrafter"/>
</dbReference>
<dbReference type="FunFam" id="3.20.20.300:FF:000004">
    <property type="entry name" value="probable beta-D-xylosidase 7"/>
    <property type="match status" value="1"/>
</dbReference>
<feature type="signal peptide" evidence="8">
    <location>
        <begin position="1"/>
        <end position="23"/>
    </location>
</feature>
<sequence>MKLQNLVIFLITSFHLCVESTDSSHPQDPNSCASASRPPFSCDSSDPSTKTYDFCKTTLPISRRAEDLVSRLTFEEKTTQLVDTSPAIPRLGIPAYEWWSEGLHGIGFLTRVQQGIRFFNRTIQHATSFPQVILTAASFDPHIWYRIGQATGKEARALYNAGQVTGLGFWAPNVNIFRDPRWGRGQETPGEDPLVVGKYGSSFVRGVQGDSFEGESTLGDHLQASACCKHYTAHDLDNWNGVNRFRFNAIVTLQDMADTYQPPFRSCVQEGKASGIMCSYNEINGIPSCAHHDLLTKTLRQEWGFYGYITSDCDAVNVLHVEQKYAKTPEDAVADALKSGMDVECSTSARSKDFPVSYLKNYTKSAVEKRKVTVSEIDRALHNLFSTRMRLGLFNGDPSKQRYSDIGPGQVCSQEHQALALEAALDGIVLLKNSDRLLPLSKSRTSSLAVIGPNAHNSTNLLGNYFGPACKNVTILEALRNYVSSASYDKGCNNVSCTSADKKKSLEMAKTGDQVILVMGLDQSQEKERLDRMDLVLPGKQPMLITSVAKAAKRPVVLVLLGGSPMDVTFAKNNRKIGSILWVGYPGQAGATALAQIIFGEHNPGEVFKREITNDLVSTRFHQVPMTDMRMRPQSSTGNPGRTYRFYEGEKVFEFGYGLSYSDYSYAFASATQDQLNVKDSSNPLSESSQTPGYRLVSDIGEEQCENIKFKVTVSVKNEGKMEGEKTEIEYELSPCEHLSSANEDGVMVMEEGSQILLVGDKEHPVTIIV</sequence>
<dbReference type="GO" id="GO:0009505">
    <property type="term" value="C:plant-type cell wall"/>
    <property type="evidence" value="ECO:0007669"/>
    <property type="project" value="TreeGrafter"/>
</dbReference>
<evidence type="ECO:0000259" key="9">
    <source>
        <dbReference type="Pfam" id="PF00933"/>
    </source>
</evidence>
<evidence type="ECO:0008006" key="13">
    <source>
        <dbReference type="Google" id="ProtNLM"/>
    </source>
</evidence>
<evidence type="ECO:0000256" key="1">
    <source>
        <dbReference type="ARBA" id="ARBA00004613"/>
    </source>
</evidence>
<dbReference type="InterPro" id="IPR044993">
    <property type="entry name" value="BXL"/>
</dbReference>
<evidence type="ECO:0000313" key="11">
    <source>
        <dbReference type="EMBL" id="KAB5557110.1"/>
    </source>
</evidence>
<dbReference type="PANTHER" id="PTHR42721:SF19">
    <property type="entry name" value="FIBRONECTIN TYPE III-LIKE DOMAIN-CONTAINING PROTEIN"/>
    <property type="match status" value="1"/>
</dbReference>
<dbReference type="Pfam" id="PF01915">
    <property type="entry name" value="Glyco_hydro_3_C"/>
    <property type="match status" value="1"/>
</dbReference>
<dbReference type="InterPro" id="IPR036962">
    <property type="entry name" value="Glyco_hydro_3_N_sf"/>
</dbReference>
<dbReference type="InterPro" id="IPR036881">
    <property type="entry name" value="Glyco_hydro_3_C_sf"/>
</dbReference>
<feature type="chain" id="PRO_5024328987" description="Fibronectin type III-like domain-containing protein" evidence="8">
    <location>
        <begin position="24"/>
        <end position="770"/>
    </location>
</feature>
<dbReference type="SUPFAM" id="SSF52279">
    <property type="entry name" value="Beta-D-glucan exohydrolase, C-terminal domain"/>
    <property type="match status" value="1"/>
</dbReference>
<dbReference type="AlphaFoldDB" id="A0A5N5MPL1"/>
<evidence type="ECO:0000256" key="4">
    <source>
        <dbReference type="ARBA" id="ARBA00022801"/>
    </source>
</evidence>
<evidence type="ECO:0000313" key="12">
    <source>
        <dbReference type="Proteomes" id="UP000326939"/>
    </source>
</evidence>
<evidence type="ECO:0000256" key="7">
    <source>
        <dbReference type="SAM" id="MobiDB-lite"/>
    </source>
</evidence>
<dbReference type="InterPro" id="IPR017853">
    <property type="entry name" value="GH"/>
</dbReference>
<name>A0A5N5MPL1_9ROSI</name>
<gene>
    <name evidence="11" type="ORF">DKX38_008019</name>
</gene>
<dbReference type="GO" id="GO:0005576">
    <property type="term" value="C:extracellular region"/>
    <property type="evidence" value="ECO:0007669"/>
    <property type="project" value="UniProtKB-SubCell"/>
</dbReference>
<dbReference type="Gene3D" id="3.20.20.300">
    <property type="entry name" value="Glycoside hydrolase, family 3, N-terminal domain"/>
    <property type="match status" value="1"/>
</dbReference>
<dbReference type="InterPro" id="IPR002772">
    <property type="entry name" value="Glyco_hydro_3_C"/>
</dbReference>
<dbReference type="InterPro" id="IPR001764">
    <property type="entry name" value="Glyco_hydro_3_N"/>
</dbReference>
<keyword evidence="12" id="KW-1185">Reference proteome</keyword>
<keyword evidence="3 8" id="KW-0732">Signal</keyword>
<dbReference type="Pfam" id="PF00933">
    <property type="entry name" value="Glyco_hydro_3"/>
    <property type="match status" value="1"/>
</dbReference>
<dbReference type="FunFam" id="3.40.50.1700:FF:000001">
    <property type="entry name" value="probable beta-D-xylosidase 2"/>
    <property type="match status" value="1"/>
</dbReference>
<dbReference type="GO" id="GO:0046556">
    <property type="term" value="F:alpha-L-arabinofuranosidase activity"/>
    <property type="evidence" value="ECO:0007669"/>
    <property type="project" value="TreeGrafter"/>
</dbReference>
<evidence type="ECO:0000256" key="6">
    <source>
        <dbReference type="ARBA" id="ARBA00023295"/>
    </source>
</evidence>
<keyword evidence="5" id="KW-0325">Glycoprotein</keyword>
<dbReference type="EMBL" id="VDCV01000005">
    <property type="protein sequence ID" value="KAB5557110.1"/>
    <property type="molecule type" value="Genomic_DNA"/>
</dbReference>